<dbReference type="Proteomes" id="UP001143910">
    <property type="component" value="Unassembled WGS sequence"/>
</dbReference>
<reference evidence="1" key="1">
    <citation type="submission" date="2022-08" db="EMBL/GenBank/DDBJ databases">
        <title>Genome Sequence of Lecanicillium fungicola.</title>
        <authorList>
            <person name="Buettner E."/>
        </authorList>
    </citation>
    <scope>NUCLEOTIDE SEQUENCE</scope>
    <source>
        <strain evidence="1">Babe33</strain>
    </source>
</reference>
<protein>
    <submittedName>
        <fullName evidence="1">Uncharacterized protein</fullName>
    </submittedName>
</protein>
<dbReference type="EMBL" id="JANJQO010000659">
    <property type="protein sequence ID" value="KAJ2975806.1"/>
    <property type="molecule type" value="Genomic_DNA"/>
</dbReference>
<keyword evidence="2" id="KW-1185">Reference proteome</keyword>
<sequence>MMPLVWAVQNANLAATLDASIMISVTAPGLNFADTPDLYLKPANLTGKDVYYAYTYSNRFNVEGPFGISWGLYYKNRNCSQDIYYNEDGNDNDGTISALIWTRKGAQQANIVAAQRSNCSNTENISFNITGTISDYANYSNSTSKMCGILSPTRPALNAGQPCNVKVDDATAASIAASLQATFSHDQCAAGHTASCPATNAAEGQYAQSGKKSRGVLFLAAVSVAVAYM</sequence>
<organism evidence="1 2">
    <name type="scientific">Zarea fungicola</name>
    <dbReference type="NCBI Taxonomy" id="93591"/>
    <lineage>
        <taxon>Eukaryota</taxon>
        <taxon>Fungi</taxon>
        <taxon>Dikarya</taxon>
        <taxon>Ascomycota</taxon>
        <taxon>Pezizomycotina</taxon>
        <taxon>Sordariomycetes</taxon>
        <taxon>Hypocreomycetidae</taxon>
        <taxon>Hypocreales</taxon>
        <taxon>Cordycipitaceae</taxon>
        <taxon>Zarea</taxon>
    </lineage>
</organism>
<evidence type="ECO:0000313" key="1">
    <source>
        <dbReference type="EMBL" id="KAJ2975806.1"/>
    </source>
</evidence>
<gene>
    <name evidence="1" type="ORF">NQ176_g5313</name>
</gene>
<evidence type="ECO:0000313" key="2">
    <source>
        <dbReference type="Proteomes" id="UP001143910"/>
    </source>
</evidence>
<accession>A0ACC1NBD9</accession>
<proteinExistence type="predicted"/>
<comment type="caution">
    <text evidence="1">The sequence shown here is derived from an EMBL/GenBank/DDBJ whole genome shotgun (WGS) entry which is preliminary data.</text>
</comment>
<name>A0ACC1NBD9_9HYPO</name>